<sequence length="240" mass="26183">MAHPGVQVINGCKTFIPLENNPDTITHLCRNLGISPTLTFHDVLSTAPDMLSHIPRPVSALILLADRPIYIATRSAVEPTIPLYTGSGPDEPVLWMKQTIGHACGLMAVLHVVLNLDSRKHVTGSELHALVKKAVELEPTERAELLYQSKFLEEAHMDAASQGCSIVPSPRDDCRFHFVAFVQKDRKVWELNGGMNGPLLRGELEGDLLSEKGLEMTVNGFLQAAENVDHRGISIVAVSG</sequence>
<dbReference type="Proteomes" id="UP001219568">
    <property type="component" value="Unassembled WGS sequence"/>
</dbReference>
<dbReference type="InterPro" id="IPR036959">
    <property type="entry name" value="Peptidase_C12_UCH_sf"/>
</dbReference>
<keyword evidence="6 8" id="KW-0788">Thiol protease</keyword>
<evidence type="ECO:0000256" key="8">
    <source>
        <dbReference type="RuleBase" id="RU361215"/>
    </source>
</evidence>
<name>A0AAD6IGA1_PENCN</name>
<comment type="similarity">
    <text evidence="2 7 8">Belongs to the peptidase C12 family.</text>
</comment>
<protein>
    <recommendedName>
        <fullName evidence="8">Ubiquitin carboxyl-terminal hydrolase</fullName>
        <ecNumber evidence="8">3.4.19.12</ecNumber>
    </recommendedName>
</protein>
<comment type="caution">
    <text evidence="10">The sequence shown here is derived from an EMBL/GenBank/DDBJ whole genome shotgun (WGS) entry which is preliminary data.</text>
</comment>
<dbReference type="Pfam" id="PF01088">
    <property type="entry name" value="Peptidase_C12"/>
    <property type="match status" value="1"/>
</dbReference>
<dbReference type="GO" id="GO:0005737">
    <property type="term" value="C:cytoplasm"/>
    <property type="evidence" value="ECO:0007669"/>
    <property type="project" value="TreeGrafter"/>
</dbReference>
<dbReference type="GO" id="GO:0016579">
    <property type="term" value="P:protein deubiquitination"/>
    <property type="evidence" value="ECO:0007669"/>
    <property type="project" value="TreeGrafter"/>
</dbReference>
<dbReference type="GO" id="GO:0004843">
    <property type="term" value="F:cysteine-type deubiquitinase activity"/>
    <property type="evidence" value="ECO:0007669"/>
    <property type="project" value="UniProtKB-EC"/>
</dbReference>
<evidence type="ECO:0000313" key="10">
    <source>
        <dbReference type="EMBL" id="KAJ6047415.1"/>
    </source>
</evidence>
<dbReference type="SUPFAM" id="SSF54001">
    <property type="entry name" value="Cysteine proteinases"/>
    <property type="match status" value="1"/>
</dbReference>
<keyword evidence="3 8" id="KW-0645">Protease</keyword>
<proteinExistence type="inferred from homology"/>
<accession>A0AAD6IGA1</accession>
<dbReference type="PROSITE" id="PS52048">
    <property type="entry name" value="UCH_DOMAIN"/>
    <property type="match status" value="1"/>
</dbReference>
<dbReference type="InterPro" id="IPR001578">
    <property type="entry name" value="Peptidase_C12_UCH"/>
</dbReference>
<reference evidence="10" key="2">
    <citation type="submission" date="2023-01" db="EMBL/GenBank/DDBJ databases">
        <authorList>
            <person name="Petersen C."/>
        </authorList>
    </citation>
    <scope>NUCLEOTIDE SEQUENCE</scope>
    <source>
        <strain evidence="10">IBT 15450</strain>
    </source>
</reference>
<dbReference type="PANTHER" id="PTHR10589:SF17">
    <property type="entry name" value="UBIQUITIN CARBOXYL-TERMINAL HYDROLASE"/>
    <property type="match status" value="1"/>
</dbReference>
<keyword evidence="4 8" id="KW-0833">Ubl conjugation pathway</keyword>
<dbReference type="AlphaFoldDB" id="A0AAD6IGA1"/>
<dbReference type="PANTHER" id="PTHR10589">
    <property type="entry name" value="UBIQUITIN CARBOXYL-TERMINAL HYDROLASE"/>
    <property type="match status" value="1"/>
</dbReference>
<evidence type="ECO:0000256" key="7">
    <source>
        <dbReference type="PROSITE-ProRule" id="PRU01393"/>
    </source>
</evidence>
<organism evidence="10 11">
    <name type="scientific">Penicillium canescens</name>
    <dbReference type="NCBI Taxonomy" id="5083"/>
    <lineage>
        <taxon>Eukaryota</taxon>
        <taxon>Fungi</taxon>
        <taxon>Dikarya</taxon>
        <taxon>Ascomycota</taxon>
        <taxon>Pezizomycotina</taxon>
        <taxon>Eurotiomycetes</taxon>
        <taxon>Eurotiomycetidae</taxon>
        <taxon>Eurotiales</taxon>
        <taxon>Aspergillaceae</taxon>
        <taxon>Penicillium</taxon>
    </lineage>
</organism>
<evidence type="ECO:0000259" key="9">
    <source>
        <dbReference type="PROSITE" id="PS52048"/>
    </source>
</evidence>
<evidence type="ECO:0000313" key="11">
    <source>
        <dbReference type="Proteomes" id="UP001219568"/>
    </source>
</evidence>
<comment type="caution">
    <text evidence="7">Lacks conserved residue(s) required for the propagation of feature annotation.</text>
</comment>
<evidence type="ECO:0000256" key="1">
    <source>
        <dbReference type="ARBA" id="ARBA00000707"/>
    </source>
</evidence>
<keyword evidence="11" id="KW-1185">Reference proteome</keyword>
<dbReference type="Gene3D" id="3.40.532.10">
    <property type="entry name" value="Peptidase C12, ubiquitin carboxyl-terminal hydrolase"/>
    <property type="match status" value="1"/>
</dbReference>
<evidence type="ECO:0000256" key="4">
    <source>
        <dbReference type="ARBA" id="ARBA00022786"/>
    </source>
</evidence>
<keyword evidence="5 8" id="KW-0378">Hydrolase</keyword>
<feature type="domain" description="UCH catalytic" evidence="9">
    <location>
        <begin position="14"/>
        <end position="240"/>
    </location>
</feature>
<dbReference type="InterPro" id="IPR038765">
    <property type="entry name" value="Papain-like_cys_pep_sf"/>
</dbReference>
<dbReference type="PRINTS" id="PR00707">
    <property type="entry name" value="UBCTHYDRLASE"/>
</dbReference>
<evidence type="ECO:0000256" key="6">
    <source>
        <dbReference type="ARBA" id="ARBA00022807"/>
    </source>
</evidence>
<reference evidence="10" key="1">
    <citation type="journal article" date="2023" name="IMA Fungus">
        <title>Comparative genomic study of the Penicillium genus elucidates a diverse pangenome and 15 lateral gene transfer events.</title>
        <authorList>
            <person name="Petersen C."/>
            <person name="Sorensen T."/>
            <person name="Nielsen M.R."/>
            <person name="Sondergaard T.E."/>
            <person name="Sorensen J.L."/>
            <person name="Fitzpatrick D.A."/>
            <person name="Frisvad J.C."/>
            <person name="Nielsen K.L."/>
        </authorList>
    </citation>
    <scope>NUCLEOTIDE SEQUENCE</scope>
    <source>
        <strain evidence="10">IBT 15450</strain>
    </source>
</reference>
<dbReference type="GO" id="GO:0006511">
    <property type="term" value="P:ubiquitin-dependent protein catabolic process"/>
    <property type="evidence" value="ECO:0007669"/>
    <property type="project" value="UniProtKB-UniRule"/>
</dbReference>
<evidence type="ECO:0000256" key="3">
    <source>
        <dbReference type="ARBA" id="ARBA00022670"/>
    </source>
</evidence>
<dbReference type="EMBL" id="JAQJZL010000003">
    <property type="protein sequence ID" value="KAJ6047415.1"/>
    <property type="molecule type" value="Genomic_DNA"/>
</dbReference>
<evidence type="ECO:0000256" key="2">
    <source>
        <dbReference type="ARBA" id="ARBA00009326"/>
    </source>
</evidence>
<gene>
    <name evidence="10" type="ORF">N7460_003562</name>
</gene>
<dbReference type="EC" id="3.4.19.12" evidence="8"/>
<evidence type="ECO:0000256" key="5">
    <source>
        <dbReference type="ARBA" id="ARBA00022801"/>
    </source>
</evidence>
<comment type="catalytic activity">
    <reaction evidence="1 8">
        <text>Thiol-dependent hydrolysis of ester, thioester, amide, peptide and isopeptide bonds formed by the C-terminal Gly of ubiquitin (a 76-residue protein attached to proteins as an intracellular targeting signal).</text>
        <dbReference type="EC" id="3.4.19.12"/>
    </reaction>
</comment>